<reference evidence="1" key="1">
    <citation type="journal article" date="2023" name="Phytobiomes J">
        <title>Deciphering the key players within the bacterial microbiota associated with aerial crown gall tumors on rhododendron: Insights into the gallobiome.</title>
        <authorList>
            <person name="Kuzmanovic N."/>
            <person name="Nesme J."/>
            <person name="Wolf J."/>
            <person name="Neumann-Schaal M."/>
            <person name="Petersen J."/>
            <person name="Fernandez-Gnecco G."/>
            <person name="Sproeer C."/>
            <person name="Bunk B."/>
            <person name="Overmann J."/>
            <person name="Sorensen S.J."/>
            <person name="Idczak E."/>
            <person name="Smalla K."/>
        </authorList>
    </citation>
    <scope>NUCLEOTIDE SEQUENCE [LARGE SCALE GENOMIC DNA]</scope>
    <source>
        <strain evidence="1">Rho-14.1</strain>
    </source>
</reference>
<sequence>MMVMLVPSFPLSLRRLENAHDVVVIYCMRSDVLTTVVVDFRINLLGAMLGLDGIKRAAQTVELPAKLGISG</sequence>
<gene>
    <name evidence="1" type="ORF">RMS29_05725</name>
</gene>
<dbReference type="GeneID" id="86882808"/>
<evidence type="ECO:0000313" key="1">
    <source>
        <dbReference type="EMBL" id="MDX8328719.1"/>
    </source>
</evidence>
<protein>
    <submittedName>
        <fullName evidence="1">Uncharacterized protein</fullName>
    </submittedName>
</protein>
<keyword evidence="2" id="KW-1185">Reference proteome</keyword>
<name>A0ABU4VT87_9HYPH</name>
<accession>A0ABU4VT87</accession>
<dbReference type="RefSeq" id="WP_143240099.1">
    <property type="nucleotide sequence ID" value="NZ_CP192765.1"/>
</dbReference>
<dbReference type="Proteomes" id="UP001277561">
    <property type="component" value="Unassembled WGS sequence"/>
</dbReference>
<evidence type="ECO:0000313" key="2">
    <source>
        <dbReference type="Proteomes" id="UP001277561"/>
    </source>
</evidence>
<proteinExistence type="predicted"/>
<dbReference type="EMBL" id="JAVRAD010000002">
    <property type="protein sequence ID" value="MDX8328719.1"/>
    <property type="molecule type" value="Genomic_DNA"/>
</dbReference>
<comment type="caution">
    <text evidence="1">The sequence shown here is derived from an EMBL/GenBank/DDBJ whole genome shotgun (WGS) entry which is preliminary data.</text>
</comment>
<organism evidence="1 2">
    <name type="scientific">Agrobacterium rosae</name>
    <dbReference type="NCBI Taxonomy" id="1972867"/>
    <lineage>
        <taxon>Bacteria</taxon>
        <taxon>Pseudomonadati</taxon>
        <taxon>Pseudomonadota</taxon>
        <taxon>Alphaproteobacteria</taxon>
        <taxon>Hyphomicrobiales</taxon>
        <taxon>Rhizobiaceae</taxon>
        <taxon>Rhizobium/Agrobacterium group</taxon>
        <taxon>Agrobacterium</taxon>
    </lineage>
</organism>